<evidence type="ECO:0000313" key="1">
    <source>
        <dbReference type="EMBL" id="CAK9020313.1"/>
    </source>
</evidence>
<sequence length="394" mass="44416">MWHWPAVGVARCYEAGLSQYMTEKFQAGLEVTTDYSGLGTGEVALSHIRTAADRFGLTVMDTQLGSGSLSFCSATECSDACREILLAHEGHPSLPDCIFGDIREKVHAHGREEVGEVWKAFRLRYSYQVRNGVPHAQAASSLGKEFMRQAWSTLQVSKTRDGIPETSHCYRHGRQCPLRKSTTKGAIKGNISGPTCVDFSILGDRMGWLGEHAKTFACWLFYHAEIEADDWIILENVDNFDESVVYQLVSSQYSVLVLHLDPRNFGFPVSRSRKYLLLLRRNGRLAWCPEIEMDPTTAFEKLFRRPLNMDGRIFFCAPDSVVASFHKDMARKKHLPETQPNGKPWQAKLLMNQTTRNRVGEWEEKLGLSAVLVDQSEPSLFLPLPSRSQGRSPT</sequence>
<keyword evidence="2" id="KW-1185">Reference proteome</keyword>
<accession>A0ABP0K1Y8</accession>
<name>A0ABP0K1Y8_9DINO</name>
<organism evidence="1 2">
    <name type="scientific">Durusdinium trenchii</name>
    <dbReference type="NCBI Taxonomy" id="1381693"/>
    <lineage>
        <taxon>Eukaryota</taxon>
        <taxon>Sar</taxon>
        <taxon>Alveolata</taxon>
        <taxon>Dinophyceae</taxon>
        <taxon>Suessiales</taxon>
        <taxon>Symbiodiniaceae</taxon>
        <taxon>Durusdinium</taxon>
    </lineage>
</organism>
<comment type="caution">
    <text evidence="1">The sequence shown here is derived from an EMBL/GenBank/DDBJ whole genome shotgun (WGS) entry which is preliminary data.</text>
</comment>
<gene>
    <name evidence="1" type="ORF">SCF082_LOCUS14861</name>
</gene>
<dbReference type="Proteomes" id="UP001642464">
    <property type="component" value="Unassembled WGS sequence"/>
</dbReference>
<evidence type="ECO:0000313" key="2">
    <source>
        <dbReference type="Proteomes" id="UP001642464"/>
    </source>
</evidence>
<dbReference type="InterPro" id="IPR029063">
    <property type="entry name" value="SAM-dependent_MTases_sf"/>
</dbReference>
<protein>
    <submittedName>
        <fullName evidence="1">Uncharacterized protein</fullName>
    </submittedName>
</protein>
<dbReference type="EMBL" id="CAXAMM010009424">
    <property type="protein sequence ID" value="CAK9020313.1"/>
    <property type="molecule type" value="Genomic_DNA"/>
</dbReference>
<proteinExistence type="predicted"/>
<reference evidence="1 2" key="1">
    <citation type="submission" date="2024-02" db="EMBL/GenBank/DDBJ databases">
        <authorList>
            <person name="Chen Y."/>
            <person name="Shah S."/>
            <person name="Dougan E. K."/>
            <person name="Thang M."/>
            <person name="Chan C."/>
        </authorList>
    </citation>
    <scope>NUCLEOTIDE SEQUENCE [LARGE SCALE GENOMIC DNA]</scope>
</reference>
<dbReference type="SUPFAM" id="SSF53335">
    <property type="entry name" value="S-adenosyl-L-methionine-dependent methyltransferases"/>
    <property type="match status" value="1"/>
</dbReference>
<dbReference type="Gene3D" id="3.40.50.150">
    <property type="entry name" value="Vaccinia Virus protein VP39"/>
    <property type="match status" value="1"/>
</dbReference>